<dbReference type="InterPro" id="IPR009057">
    <property type="entry name" value="Homeodomain-like_sf"/>
</dbReference>
<dbReference type="RefSeq" id="WP_305990507.1">
    <property type="nucleotide sequence ID" value="NZ_JAVAMP010000001.1"/>
</dbReference>
<protein>
    <submittedName>
        <fullName evidence="3">PhBC6A51 family helix-turn-helix protein</fullName>
    </submittedName>
</protein>
<feature type="compositionally biased region" description="Polar residues" evidence="1">
    <location>
        <begin position="123"/>
        <end position="133"/>
    </location>
</feature>
<evidence type="ECO:0000256" key="1">
    <source>
        <dbReference type="SAM" id="MobiDB-lite"/>
    </source>
</evidence>
<evidence type="ECO:0000313" key="4">
    <source>
        <dbReference type="Proteomes" id="UP001231941"/>
    </source>
</evidence>
<comment type="caution">
    <text evidence="3">The sequence shown here is derived from an EMBL/GenBank/DDBJ whole genome shotgun (WGS) entry which is preliminary data.</text>
</comment>
<dbReference type="SUPFAM" id="SSF46689">
    <property type="entry name" value="Homeodomain-like"/>
    <property type="match status" value="1"/>
</dbReference>
<name>A0ABT9IVC9_9BACL</name>
<accession>A0ABT9IVC9</accession>
<sequence>MGRAATKKRKKALEAKLGAKKCQTALLLVEREISPYKERMTFDEIAKEVGFHRKTIWEWRTQDDDFIEYVNLLSDDFLKSKRPEVYSALMKLISGEQPSVKGIDLFFKRWGLLTEKQEITQITNNGGANQSNEEIAKSNDEIDELLKE</sequence>
<evidence type="ECO:0000259" key="2">
    <source>
        <dbReference type="Pfam" id="PF13022"/>
    </source>
</evidence>
<dbReference type="Proteomes" id="UP001231941">
    <property type="component" value="Unassembled WGS sequence"/>
</dbReference>
<dbReference type="EMBL" id="JAVAMP010000001">
    <property type="protein sequence ID" value="MDP5273223.1"/>
    <property type="molecule type" value="Genomic_DNA"/>
</dbReference>
<proteinExistence type="predicted"/>
<dbReference type="Gene3D" id="1.10.10.60">
    <property type="entry name" value="Homeodomain-like"/>
    <property type="match status" value="1"/>
</dbReference>
<gene>
    <name evidence="3" type="ORF">Q5Y73_03835</name>
</gene>
<evidence type="ECO:0000313" key="3">
    <source>
        <dbReference type="EMBL" id="MDP5273223.1"/>
    </source>
</evidence>
<dbReference type="InterPro" id="IPR024978">
    <property type="entry name" value="Homeodomain_phBC6A51-type"/>
</dbReference>
<keyword evidence="4" id="KW-1185">Reference proteome</keyword>
<feature type="domain" description="Homeodomain phBC6A51-type" evidence="2">
    <location>
        <begin position="14"/>
        <end position="135"/>
    </location>
</feature>
<reference evidence="3 4" key="1">
    <citation type="submission" date="2023-08" db="EMBL/GenBank/DDBJ databases">
        <authorList>
            <person name="Park J.-S."/>
        </authorList>
    </citation>
    <scope>NUCLEOTIDE SEQUENCE [LARGE SCALE GENOMIC DNA]</scope>
    <source>
        <strain evidence="3 4">2205SS18-9</strain>
    </source>
</reference>
<feature type="compositionally biased region" description="Basic and acidic residues" evidence="1">
    <location>
        <begin position="134"/>
        <end position="148"/>
    </location>
</feature>
<organism evidence="3 4">
    <name type="scientific">Chengkuizengella axinellae</name>
    <dbReference type="NCBI Taxonomy" id="3064388"/>
    <lineage>
        <taxon>Bacteria</taxon>
        <taxon>Bacillati</taxon>
        <taxon>Bacillota</taxon>
        <taxon>Bacilli</taxon>
        <taxon>Bacillales</taxon>
        <taxon>Paenibacillaceae</taxon>
        <taxon>Chengkuizengella</taxon>
    </lineage>
</organism>
<dbReference type="Pfam" id="PF13022">
    <property type="entry name" value="HTH_Tnp_1_2"/>
    <property type="match status" value="1"/>
</dbReference>
<feature type="region of interest" description="Disordered" evidence="1">
    <location>
        <begin position="123"/>
        <end position="148"/>
    </location>
</feature>